<comment type="caution">
    <text evidence="6">The sequence shown here is derived from an EMBL/GenBank/DDBJ whole genome shotgun (WGS) entry which is preliminary data.</text>
</comment>
<evidence type="ECO:0000256" key="4">
    <source>
        <dbReference type="PROSITE-ProRule" id="PRU00335"/>
    </source>
</evidence>
<evidence type="ECO:0000256" key="3">
    <source>
        <dbReference type="ARBA" id="ARBA00023163"/>
    </source>
</evidence>
<protein>
    <submittedName>
        <fullName evidence="6">TetR/AcrR family transcriptional regulator</fullName>
    </submittedName>
</protein>
<name>A0ABS1JLU7_9BURK</name>
<dbReference type="InterPro" id="IPR009057">
    <property type="entry name" value="Homeodomain-like_sf"/>
</dbReference>
<dbReference type="InterPro" id="IPR036271">
    <property type="entry name" value="Tet_transcr_reg_TetR-rel_C_sf"/>
</dbReference>
<keyword evidence="3" id="KW-0804">Transcription</keyword>
<accession>A0ABS1JLU7</accession>
<feature type="DNA-binding region" description="H-T-H motif" evidence="4">
    <location>
        <begin position="29"/>
        <end position="48"/>
    </location>
</feature>
<reference evidence="6 7" key="1">
    <citation type="journal article" date="2017" name="Int. J. Syst. Evol. Microbiol.">
        <title>Ramlibacter alkalitolerans sp. nov., alkali-tolerant bacterium isolated from soil of ginseng.</title>
        <authorList>
            <person name="Lee D.H."/>
            <person name="Cha C.J."/>
        </authorList>
    </citation>
    <scope>NUCLEOTIDE SEQUENCE [LARGE SCALE GENOMIC DNA]</scope>
    <source>
        <strain evidence="6 7">KACC 19305</strain>
    </source>
</reference>
<evidence type="ECO:0000259" key="5">
    <source>
        <dbReference type="PROSITE" id="PS50977"/>
    </source>
</evidence>
<keyword evidence="2 4" id="KW-0238">DNA-binding</keyword>
<dbReference type="PANTHER" id="PTHR30055">
    <property type="entry name" value="HTH-TYPE TRANSCRIPTIONAL REGULATOR RUTR"/>
    <property type="match status" value="1"/>
</dbReference>
<dbReference type="Proteomes" id="UP000622707">
    <property type="component" value="Unassembled WGS sequence"/>
</dbReference>
<gene>
    <name evidence="6" type="ORF">JI746_06590</name>
</gene>
<dbReference type="EMBL" id="JAEQND010000003">
    <property type="protein sequence ID" value="MBL0424770.1"/>
    <property type="molecule type" value="Genomic_DNA"/>
</dbReference>
<dbReference type="InterPro" id="IPR050109">
    <property type="entry name" value="HTH-type_TetR-like_transc_reg"/>
</dbReference>
<dbReference type="Gene3D" id="1.10.357.10">
    <property type="entry name" value="Tetracycline Repressor, domain 2"/>
    <property type="match status" value="1"/>
</dbReference>
<dbReference type="SUPFAM" id="SSF46689">
    <property type="entry name" value="Homeodomain-like"/>
    <property type="match status" value="1"/>
</dbReference>
<evidence type="ECO:0000256" key="1">
    <source>
        <dbReference type="ARBA" id="ARBA00023015"/>
    </source>
</evidence>
<evidence type="ECO:0000256" key="2">
    <source>
        <dbReference type="ARBA" id="ARBA00023125"/>
    </source>
</evidence>
<keyword evidence="7" id="KW-1185">Reference proteome</keyword>
<dbReference type="Pfam" id="PF00440">
    <property type="entry name" value="TetR_N"/>
    <property type="match status" value="1"/>
</dbReference>
<keyword evidence="1" id="KW-0805">Transcription regulation</keyword>
<organism evidence="6 7">
    <name type="scientific">Ramlibacter alkalitolerans</name>
    <dbReference type="NCBI Taxonomy" id="2039631"/>
    <lineage>
        <taxon>Bacteria</taxon>
        <taxon>Pseudomonadati</taxon>
        <taxon>Pseudomonadota</taxon>
        <taxon>Betaproteobacteria</taxon>
        <taxon>Burkholderiales</taxon>
        <taxon>Comamonadaceae</taxon>
        <taxon>Ramlibacter</taxon>
    </lineage>
</organism>
<proteinExistence type="predicted"/>
<dbReference type="InterPro" id="IPR001647">
    <property type="entry name" value="HTH_TetR"/>
</dbReference>
<evidence type="ECO:0000313" key="6">
    <source>
        <dbReference type="EMBL" id="MBL0424770.1"/>
    </source>
</evidence>
<sequence>MQSEPQVARSAILEVALHLARQSSWDAIHLFEIAREMGVPLAEIHRHFPNKDALAEAWLDVADAALLQLPQVPGWRELPQRERLQQAYTTWLDALAPHRELTREMLGYKLQPEHMHLQARGIMRTSDTVQWIREVAMLPEVGWRRELAETVLTTIFLTVVAHWLFDASPHSRRTKALLAQLLNAADLGARLTAGRLRRQPLPAAAS</sequence>
<dbReference type="PROSITE" id="PS50977">
    <property type="entry name" value="HTH_TETR_2"/>
    <property type="match status" value="1"/>
</dbReference>
<dbReference type="SUPFAM" id="SSF48498">
    <property type="entry name" value="Tetracyclin repressor-like, C-terminal domain"/>
    <property type="match status" value="1"/>
</dbReference>
<feature type="domain" description="HTH tetR-type" evidence="5">
    <location>
        <begin position="6"/>
        <end position="66"/>
    </location>
</feature>
<dbReference type="PANTHER" id="PTHR30055:SF234">
    <property type="entry name" value="HTH-TYPE TRANSCRIPTIONAL REGULATOR BETI"/>
    <property type="match status" value="1"/>
</dbReference>
<evidence type="ECO:0000313" key="7">
    <source>
        <dbReference type="Proteomes" id="UP000622707"/>
    </source>
</evidence>
<dbReference type="RefSeq" id="WP_201688002.1">
    <property type="nucleotide sequence ID" value="NZ_JAEQND010000003.1"/>
</dbReference>